<evidence type="ECO:0000313" key="6">
    <source>
        <dbReference type="Proteomes" id="UP000327157"/>
    </source>
</evidence>
<dbReference type="SUPFAM" id="SSF48264">
    <property type="entry name" value="Cytochrome P450"/>
    <property type="match status" value="1"/>
</dbReference>
<evidence type="ECO:0000256" key="3">
    <source>
        <dbReference type="ARBA" id="ARBA00023004"/>
    </source>
</evidence>
<protein>
    <submittedName>
        <fullName evidence="5">Cytochrome P450 71A26-like</fullName>
    </submittedName>
</protein>
<dbReference type="GO" id="GO:0005506">
    <property type="term" value="F:iron ion binding"/>
    <property type="evidence" value="ECO:0007669"/>
    <property type="project" value="InterPro"/>
</dbReference>
<dbReference type="FunFam" id="1.10.630.10:FF:000011">
    <property type="entry name" value="Cytochrome P450 83B1"/>
    <property type="match status" value="1"/>
</dbReference>
<keyword evidence="6" id="KW-1185">Reference proteome</keyword>
<dbReference type="InterPro" id="IPR001128">
    <property type="entry name" value="Cyt_P450"/>
</dbReference>
<dbReference type="PRINTS" id="PR00463">
    <property type="entry name" value="EP450I"/>
</dbReference>
<dbReference type="OrthoDB" id="1470350at2759"/>
<evidence type="ECO:0000313" key="5">
    <source>
        <dbReference type="EMBL" id="KAB2609198.1"/>
    </source>
</evidence>
<dbReference type="Proteomes" id="UP000327157">
    <property type="component" value="Chromosome 14"/>
</dbReference>
<gene>
    <name evidence="5" type="ORF">D8674_012366</name>
</gene>
<comment type="similarity">
    <text evidence="1">Belongs to the cytochrome P450 family.</text>
</comment>
<dbReference type="Pfam" id="PF00067">
    <property type="entry name" value="p450"/>
    <property type="match status" value="1"/>
</dbReference>
<name>A0A5N5G1B5_9ROSA</name>
<reference evidence="5 6" key="3">
    <citation type="submission" date="2019-11" db="EMBL/GenBank/DDBJ databases">
        <title>A de novo genome assembly of a pear dwarfing rootstock.</title>
        <authorList>
            <person name="Wang F."/>
            <person name="Wang J."/>
            <person name="Li S."/>
            <person name="Zhang Y."/>
            <person name="Fang M."/>
            <person name="Ma L."/>
            <person name="Zhao Y."/>
            <person name="Jiang S."/>
        </authorList>
    </citation>
    <scope>NUCLEOTIDE SEQUENCE [LARGE SCALE GENOMIC DNA]</scope>
    <source>
        <strain evidence="5">S2</strain>
        <tissue evidence="5">Leaf</tissue>
    </source>
</reference>
<dbReference type="AlphaFoldDB" id="A0A5N5G1B5"/>
<dbReference type="GO" id="GO:0020037">
    <property type="term" value="F:heme binding"/>
    <property type="evidence" value="ECO:0007669"/>
    <property type="project" value="InterPro"/>
</dbReference>
<keyword evidence="2 4" id="KW-0479">Metal-binding</keyword>
<feature type="binding site" description="axial binding residue" evidence="4">
    <location>
        <position position="470"/>
    </location>
    <ligand>
        <name>heme</name>
        <dbReference type="ChEBI" id="CHEBI:30413"/>
    </ligand>
    <ligandPart>
        <name>Fe</name>
        <dbReference type="ChEBI" id="CHEBI:18248"/>
    </ligandPart>
</feature>
<dbReference type="PANTHER" id="PTHR47955:SF15">
    <property type="entry name" value="CYTOCHROME P450 71A2-LIKE"/>
    <property type="match status" value="1"/>
</dbReference>
<evidence type="ECO:0000256" key="2">
    <source>
        <dbReference type="ARBA" id="ARBA00022723"/>
    </source>
</evidence>
<dbReference type="PRINTS" id="PR00385">
    <property type="entry name" value="P450"/>
</dbReference>
<dbReference type="Gene3D" id="1.10.630.10">
    <property type="entry name" value="Cytochrome P450"/>
    <property type="match status" value="1"/>
</dbReference>
<evidence type="ECO:0000256" key="4">
    <source>
        <dbReference type="PIRSR" id="PIRSR602401-1"/>
    </source>
</evidence>
<accession>A0A5N5G1B5</accession>
<reference evidence="6" key="2">
    <citation type="submission" date="2019-10" db="EMBL/GenBank/DDBJ databases">
        <title>A de novo genome assembly of a pear dwarfing rootstock.</title>
        <authorList>
            <person name="Wang F."/>
            <person name="Wang J."/>
            <person name="Li S."/>
            <person name="Zhang Y."/>
            <person name="Fang M."/>
            <person name="Ma L."/>
            <person name="Zhao Y."/>
            <person name="Jiang S."/>
        </authorList>
    </citation>
    <scope>NUCLEOTIDE SEQUENCE [LARGE SCALE GENOMIC DNA]</scope>
</reference>
<keyword evidence="4" id="KW-0349">Heme</keyword>
<organism evidence="5 6">
    <name type="scientific">Pyrus ussuriensis x Pyrus communis</name>
    <dbReference type="NCBI Taxonomy" id="2448454"/>
    <lineage>
        <taxon>Eukaryota</taxon>
        <taxon>Viridiplantae</taxon>
        <taxon>Streptophyta</taxon>
        <taxon>Embryophyta</taxon>
        <taxon>Tracheophyta</taxon>
        <taxon>Spermatophyta</taxon>
        <taxon>Magnoliopsida</taxon>
        <taxon>eudicotyledons</taxon>
        <taxon>Gunneridae</taxon>
        <taxon>Pentapetalae</taxon>
        <taxon>rosids</taxon>
        <taxon>fabids</taxon>
        <taxon>Rosales</taxon>
        <taxon>Rosaceae</taxon>
        <taxon>Amygdaloideae</taxon>
        <taxon>Maleae</taxon>
        <taxon>Pyrus</taxon>
    </lineage>
</organism>
<evidence type="ECO:0000256" key="1">
    <source>
        <dbReference type="ARBA" id="ARBA00010617"/>
    </source>
</evidence>
<reference evidence="5 6" key="1">
    <citation type="submission" date="2019-09" db="EMBL/GenBank/DDBJ databases">
        <authorList>
            <person name="Ou C."/>
        </authorList>
    </citation>
    <scope>NUCLEOTIDE SEQUENCE [LARGE SCALE GENOMIC DNA]</scope>
    <source>
        <strain evidence="5">S2</strain>
        <tissue evidence="5">Leaf</tissue>
    </source>
</reference>
<dbReference type="CDD" id="cd11072">
    <property type="entry name" value="CYP71-like"/>
    <property type="match status" value="1"/>
</dbReference>
<dbReference type="InterPro" id="IPR002401">
    <property type="entry name" value="Cyt_P450_E_grp-I"/>
</dbReference>
<comment type="cofactor">
    <cofactor evidence="4">
        <name>heme</name>
        <dbReference type="ChEBI" id="CHEBI:30413"/>
    </cofactor>
</comment>
<dbReference type="EMBL" id="SMOL01000553">
    <property type="protein sequence ID" value="KAB2609198.1"/>
    <property type="molecule type" value="Genomic_DNA"/>
</dbReference>
<keyword evidence="3 4" id="KW-0408">Iron</keyword>
<dbReference type="PANTHER" id="PTHR47955">
    <property type="entry name" value="CYTOCHROME P450 FAMILY 71 PROTEIN"/>
    <property type="match status" value="1"/>
</dbReference>
<comment type="caution">
    <text evidence="5">The sequence shown here is derived from an EMBL/GenBank/DDBJ whole genome shotgun (WGS) entry which is preliminary data.</text>
</comment>
<proteinExistence type="inferred from homology"/>
<sequence>MLKLDNLLPIMQELINIESFSSLLHQCPNFFFTLRLVLLVSLIIILYKYFSTTSINSPPSPPKLPIIGNLHQLGLRPYRSLHALSRCHGPLMLLHFGSVPVLIVSCAETAREVLKTHDLIFCNRPKITVFGKLLYNYKDVSAAPYGEYWRQVKSLTVLHLLNNERVRSFRSVREEEIQLMINDINKQSLSSSSKEVNLSKMFMTLTNDVISRVALGRKYSDGEDGRMFKELVGEFMELLGSIYIGDYIPSLAWLSRVNGMDARLDKVAKKFDDFLEKVVQDHVVDHSSNVGGNKDQRDFVDVLLWIQKENLISFPIKTVTIKALIMDVFAAGTDTYSVIVWAMSELLRHPMMMKKLQNEVRGIVGNRKEIITEDDLVEMHYLKAVIKETLRLYPILPILIPRILTQDVKINGYDIKANTQVIVNLWGIARDPNYYGKPDEFEPERFVNSGINYKGNDFHYLPYGSGRRSCPAIQFTTVIIELALANVVQKFDWKLPTSAGGLDMTESKGLTMRKKSPLTAIAVPHRSSAC</sequence>
<dbReference type="GO" id="GO:0016705">
    <property type="term" value="F:oxidoreductase activity, acting on paired donors, with incorporation or reduction of molecular oxygen"/>
    <property type="evidence" value="ECO:0007669"/>
    <property type="project" value="InterPro"/>
</dbReference>
<dbReference type="GO" id="GO:0004497">
    <property type="term" value="F:monooxygenase activity"/>
    <property type="evidence" value="ECO:0007669"/>
    <property type="project" value="InterPro"/>
</dbReference>
<dbReference type="InterPro" id="IPR036396">
    <property type="entry name" value="Cyt_P450_sf"/>
</dbReference>